<dbReference type="InterPro" id="IPR050359">
    <property type="entry name" value="bHLH_transcription_factors"/>
</dbReference>
<dbReference type="InterPro" id="IPR036638">
    <property type="entry name" value="HLH_DNA-bd_sf"/>
</dbReference>
<feature type="domain" description="BHLH" evidence="9">
    <location>
        <begin position="42"/>
        <end position="94"/>
    </location>
</feature>
<keyword evidence="3" id="KW-0524">Neurogenesis</keyword>
<reference evidence="10" key="1">
    <citation type="submission" date="2013-11" db="EMBL/GenBank/DDBJ databases">
        <authorList>
            <person name="Aslett M."/>
        </authorList>
    </citation>
    <scope>NUCLEOTIDE SEQUENCE [LARGE SCALE GENOMIC DNA]</scope>
    <source>
        <strain evidence="10">Edinburgh</strain>
    </source>
</reference>
<keyword evidence="5" id="KW-0238">DNA-binding</keyword>
<keyword evidence="7" id="KW-0539">Nucleus</keyword>
<dbReference type="STRING" id="70415.A0A5S6QHM5"/>
<dbReference type="Pfam" id="PF00010">
    <property type="entry name" value="HLH"/>
    <property type="match status" value="1"/>
</dbReference>
<evidence type="ECO:0000256" key="5">
    <source>
        <dbReference type="ARBA" id="ARBA00023125"/>
    </source>
</evidence>
<dbReference type="GO" id="GO:0005634">
    <property type="term" value="C:nucleus"/>
    <property type="evidence" value="ECO:0007669"/>
    <property type="project" value="TreeGrafter"/>
</dbReference>
<evidence type="ECO:0000313" key="12">
    <source>
        <dbReference type="WBParaSite" id="TMUE_2000006693.2"/>
    </source>
</evidence>
<dbReference type="Gene3D" id="4.10.280.10">
    <property type="entry name" value="Helix-loop-helix DNA-binding domain"/>
    <property type="match status" value="1"/>
</dbReference>
<proteinExistence type="predicted"/>
<dbReference type="WBParaSite" id="TMUE_2000006693.2">
    <property type="protein sequence ID" value="TMUE_2000006693.2"/>
    <property type="gene ID" value="WBGene00293776"/>
</dbReference>
<evidence type="ECO:0000313" key="10">
    <source>
        <dbReference type="Proteomes" id="UP000046395"/>
    </source>
</evidence>
<dbReference type="Pfam" id="PF12533">
    <property type="entry name" value="Neuro_bHLH"/>
    <property type="match status" value="1"/>
</dbReference>
<dbReference type="Proteomes" id="UP000046395">
    <property type="component" value="Unassembled WGS sequence"/>
</dbReference>
<name>A0A5S6QHM5_TRIMR</name>
<reference evidence="10" key="2">
    <citation type="submission" date="2014-03" db="EMBL/GenBank/DDBJ databases">
        <title>The whipworm genome and dual-species transcriptomics of an intimate host-pathogen interaction.</title>
        <authorList>
            <person name="Foth B.J."/>
            <person name="Tsai I.J."/>
            <person name="Reid A.J."/>
            <person name="Bancroft A.J."/>
            <person name="Nichol S."/>
            <person name="Tracey A."/>
            <person name="Holroyd N."/>
            <person name="Cotton J.A."/>
            <person name="Stanley E.J."/>
            <person name="Zarowiecki M."/>
            <person name="Liu J.Z."/>
            <person name="Huckvale T."/>
            <person name="Cooper P.J."/>
            <person name="Grencis R.K."/>
            <person name="Berriman M."/>
        </authorList>
    </citation>
    <scope>NUCLEOTIDE SEQUENCE [LARGE SCALE GENOMIC DNA]</scope>
    <source>
        <strain evidence="10">Edinburgh</strain>
    </source>
</reference>
<evidence type="ECO:0000256" key="6">
    <source>
        <dbReference type="ARBA" id="ARBA00023163"/>
    </source>
</evidence>
<dbReference type="AlphaFoldDB" id="A0A5S6QHM5"/>
<feature type="compositionally biased region" description="Basic residues" evidence="8">
    <location>
        <begin position="38"/>
        <end position="47"/>
    </location>
</feature>
<dbReference type="InterPro" id="IPR011598">
    <property type="entry name" value="bHLH_dom"/>
</dbReference>
<dbReference type="GO" id="GO:0045944">
    <property type="term" value="P:positive regulation of transcription by RNA polymerase II"/>
    <property type="evidence" value="ECO:0007669"/>
    <property type="project" value="TreeGrafter"/>
</dbReference>
<keyword evidence="1" id="KW-0217">Developmental protein</keyword>
<evidence type="ECO:0000256" key="3">
    <source>
        <dbReference type="ARBA" id="ARBA00022902"/>
    </source>
</evidence>
<feature type="region of interest" description="Disordered" evidence="8">
    <location>
        <begin position="1"/>
        <end position="52"/>
    </location>
</feature>
<dbReference type="GO" id="GO:0007423">
    <property type="term" value="P:sensory organ development"/>
    <property type="evidence" value="ECO:0007669"/>
    <property type="project" value="TreeGrafter"/>
</dbReference>
<feature type="compositionally biased region" description="Low complexity" evidence="8">
    <location>
        <begin position="11"/>
        <end position="20"/>
    </location>
</feature>
<dbReference type="GO" id="GO:0046983">
    <property type="term" value="F:protein dimerization activity"/>
    <property type="evidence" value="ECO:0007669"/>
    <property type="project" value="InterPro"/>
</dbReference>
<reference evidence="11" key="3">
    <citation type="submission" date="2019-12" db="UniProtKB">
        <authorList>
            <consortium name="WormBaseParasite"/>
        </authorList>
    </citation>
    <scope>IDENTIFICATION</scope>
</reference>
<dbReference type="SMART" id="SM00353">
    <property type="entry name" value="HLH"/>
    <property type="match status" value="1"/>
</dbReference>
<dbReference type="PANTHER" id="PTHR19290">
    <property type="entry name" value="BASIC HELIX-LOOP-HELIX PROTEIN NEUROGENIN-RELATED"/>
    <property type="match status" value="1"/>
</dbReference>
<keyword evidence="10" id="KW-1185">Reference proteome</keyword>
<evidence type="ECO:0000256" key="4">
    <source>
        <dbReference type="ARBA" id="ARBA00023015"/>
    </source>
</evidence>
<evidence type="ECO:0000259" key="9">
    <source>
        <dbReference type="PROSITE" id="PS50888"/>
    </source>
</evidence>
<organism evidence="10 11">
    <name type="scientific">Trichuris muris</name>
    <name type="common">Mouse whipworm</name>
    <dbReference type="NCBI Taxonomy" id="70415"/>
    <lineage>
        <taxon>Eukaryota</taxon>
        <taxon>Metazoa</taxon>
        <taxon>Ecdysozoa</taxon>
        <taxon>Nematoda</taxon>
        <taxon>Enoplea</taxon>
        <taxon>Dorylaimia</taxon>
        <taxon>Trichinellida</taxon>
        <taxon>Trichuridae</taxon>
        <taxon>Trichuris</taxon>
    </lineage>
</organism>
<keyword evidence="4" id="KW-0805">Transcription regulation</keyword>
<dbReference type="GO" id="GO:0000981">
    <property type="term" value="F:DNA-binding transcription factor activity, RNA polymerase II-specific"/>
    <property type="evidence" value="ECO:0007669"/>
    <property type="project" value="TreeGrafter"/>
</dbReference>
<dbReference type="SUPFAM" id="SSF47459">
    <property type="entry name" value="HLH, helix-loop-helix DNA-binding domain"/>
    <property type="match status" value="1"/>
</dbReference>
<dbReference type="WBParaSite" id="TMUE_2000006693.1">
    <property type="protein sequence ID" value="TMUE_2000006693.1"/>
    <property type="gene ID" value="WBGene00293776"/>
</dbReference>
<keyword evidence="2" id="KW-0221">Differentiation</keyword>
<dbReference type="GO" id="GO:0061564">
    <property type="term" value="P:axon development"/>
    <property type="evidence" value="ECO:0007669"/>
    <property type="project" value="TreeGrafter"/>
</dbReference>
<accession>A0A5S6QHM5</accession>
<dbReference type="GO" id="GO:0070888">
    <property type="term" value="F:E-box binding"/>
    <property type="evidence" value="ECO:0007669"/>
    <property type="project" value="TreeGrafter"/>
</dbReference>
<protein>
    <submittedName>
        <fullName evidence="11 12">BHLH domain-containing protein</fullName>
    </submittedName>
</protein>
<dbReference type="PANTHER" id="PTHR19290:SF134">
    <property type="entry name" value="NEUROGENIC DIFFERENTIATION FACTOR 1"/>
    <property type="match status" value="1"/>
</dbReference>
<dbReference type="PROSITE" id="PS50888">
    <property type="entry name" value="BHLH"/>
    <property type="match status" value="1"/>
</dbReference>
<evidence type="ECO:0000256" key="7">
    <source>
        <dbReference type="ARBA" id="ARBA00023242"/>
    </source>
</evidence>
<keyword evidence="6" id="KW-0804">Transcription</keyword>
<evidence type="ECO:0000256" key="8">
    <source>
        <dbReference type="SAM" id="MobiDB-lite"/>
    </source>
</evidence>
<dbReference type="InterPro" id="IPR022575">
    <property type="entry name" value="NeuroD_DUF"/>
</dbReference>
<evidence type="ECO:0000256" key="1">
    <source>
        <dbReference type="ARBA" id="ARBA00022473"/>
    </source>
</evidence>
<dbReference type="CDD" id="cd11427">
    <property type="entry name" value="bHLH_TS_NeuroD"/>
    <property type="match status" value="1"/>
</dbReference>
<sequence length="279" mass="30064">MEGDGNRCMASTSLSNSSNRSEQDDSGYFDQPSVPRLVKSKVRRSKANARERSRMHGLNKALDTLRNVVPLSPHHQKLSKIETLRLARNYILALTRMLSAKEQPSNLEFAYTLSRGLSQTTTNLIASHLQVHPRVLISDELSSFMDPPAPVQETTLPAYVPTTVGQPSSAGCLMMDSQASSFQGSAPWPGEFVQHVGFGSPDCFATSAPGYASEWVPAAPAPIALSYGSPGGSVQQQIDGMFEPPAWVQPVPNVTQMEQPHYGAGHPGCAIVPSTGTFL</sequence>
<evidence type="ECO:0000313" key="11">
    <source>
        <dbReference type="WBParaSite" id="TMUE_2000006693.1"/>
    </source>
</evidence>
<evidence type="ECO:0000256" key="2">
    <source>
        <dbReference type="ARBA" id="ARBA00022782"/>
    </source>
</evidence>